<evidence type="ECO:0000313" key="1">
    <source>
        <dbReference type="EMBL" id="QPC98150.1"/>
    </source>
</evidence>
<dbReference type="Proteomes" id="UP000594459">
    <property type="component" value="Chromosome"/>
</dbReference>
<organism evidence="1 2">
    <name type="scientific">Qipengyuania soli</name>
    <dbReference type="NCBI Taxonomy" id="2782568"/>
    <lineage>
        <taxon>Bacteria</taxon>
        <taxon>Pseudomonadati</taxon>
        <taxon>Pseudomonadota</taxon>
        <taxon>Alphaproteobacteria</taxon>
        <taxon>Sphingomonadales</taxon>
        <taxon>Erythrobacteraceae</taxon>
        <taxon>Qipengyuania</taxon>
    </lineage>
</organism>
<dbReference type="KEGG" id="qso:IRL76_09705"/>
<gene>
    <name evidence="1" type="ORF">IRL76_09705</name>
</gene>
<name>A0A7S8F1J5_9SPHN</name>
<protein>
    <submittedName>
        <fullName evidence="1">Uncharacterized protein</fullName>
    </submittedName>
</protein>
<accession>A0A7S8F1J5</accession>
<dbReference type="AlphaFoldDB" id="A0A7S8F1J5"/>
<dbReference type="RefSeq" id="WP_200981157.1">
    <property type="nucleotide sequence ID" value="NZ_CP064654.1"/>
</dbReference>
<keyword evidence="2" id="KW-1185">Reference proteome</keyword>
<reference evidence="1 2" key="1">
    <citation type="submission" date="2020-11" db="EMBL/GenBank/DDBJ databases">
        <title>The genome sequence of Erythrobacter sp. 6D36.</title>
        <authorList>
            <person name="Liu Y."/>
        </authorList>
    </citation>
    <scope>NUCLEOTIDE SEQUENCE [LARGE SCALE GENOMIC DNA]</scope>
    <source>
        <strain evidence="1 2">6D36</strain>
    </source>
</reference>
<proteinExistence type="predicted"/>
<sequence>MLTRFSSNFGYGFSSMNEGPPAQKPAELVTLLTEVEAALEKADALSLYLVAIDLSHARERLREKIGCASQ</sequence>
<evidence type="ECO:0000313" key="2">
    <source>
        <dbReference type="Proteomes" id="UP000594459"/>
    </source>
</evidence>
<dbReference type="EMBL" id="CP064654">
    <property type="protein sequence ID" value="QPC98150.1"/>
    <property type="molecule type" value="Genomic_DNA"/>
</dbReference>